<keyword evidence="3" id="KW-0328">Glycosyltransferase</keyword>
<comment type="caution">
    <text evidence="5">The sequence shown here is derived from an EMBL/GenBank/DDBJ whole genome shotgun (WGS) entry which is preliminary data.</text>
</comment>
<proteinExistence type="inferred from homology"/>
<dbReference type="AlphaFoldDB" id="A0A978V2J6"/>
<dbReference type="PANTHER" id="PTHR11926">
    <property type="entry name" value="GLUCOSYL/GLUCURONOSYL TRANSFERASES"/>
    <property type="match status" value="1"/>
</dbReference>
<dbReference type="GO" id="GO:0080043">
    <property type="term" value="F:quercetin 3-O-glucosyltransferase activity"/>
    <property type="evidence" value="ECO:0007669"/>
    <property type="project" value="TreeGrafter"/>
</dbReference>
<dbReference type="EMBL" id="JAEACU010000007">
    <property type="protein sequence ID" value="KAH7521579.1"/>
    <property type="molecule type" value="Genomic_DNA"/>
</dbReference>
<evidence type="ECO:0000313" key="5">
    <source>
        <dbReference type="EMBL" id="KAH7521579.1"/>
    </source>
</evidence>
<dbReference type="PROSITE" id="PS00375">
    <property type="entry name" value="UDPGT"/>
    <property type="match status" value="1"/>
</dbReference>
<protein>
    <recommendedName>
        <fullName evidence="4">Glycosyltransferase</fullName>
        <ecNumber evidence="4">2.4.1.-</ecNumber>
    </recommendedName>
</protein>
<gene>
    <name evidence="5" type="ORF">FEM48_Zijuj07G0048300</name>
</gene>
<dbReference type="InterPro" id="IPR035595">
    <property type="entry name" value="UDP_glycos_trans_CS"/>
</dbReference>
<dbReference type="Pfam" id="PF00201">
    <property type="entry name" value="UDPGT"/>
    <property type="match status" value="1"/>
</dbReference>
<dbReference type="GO" id="GO:0080044">
    <property type="term" value="F:quercetin 7-O-glucosyltransferase activity"/>
    <property type="evidence" value="ECO:0007669"/>
    <property type="project" value="TreeGrafter"/>
</dbReference>
<dbReference type="PANTHER" id="PTHR11926:SF870">
    <property type="entry name" value="UDP-GLYCOSYLTRANSFERASE 75B1"/>
    <property type="match status" value="1"/>
</dbReference>
<dbReference type="FunFam" id="3.40.50.2000:FF:000019">
    <property type="entry name" value="Glycosyltransferase"/>
    <property type="match status" value="1"/>
</dbReference>
<accession>A0A978V2J6</accession>
<evidence type="ECO:0000256" key="1">
    <source>
        <dbReference type="ARBA" id="ARBA00009995"/>
    </source>
</evidence>
<dbReference type="OrthoDB" id="5835829at2759"/>
<dbReference type="Gene3D" id="3.40.50.2000">
    <property type="entry name" value="Glycogen Phosphorylase B"/>
    <property type="match status" value="2"/>
</dbReference>
<dbReference type="Proteomes" id="UP000813462">
    <property type="component" value="Unassembled WGS sequence"/>
</dbReference>
<name>A0A978V2J6_ZIZJJ</name>
<dbReference type="SUPFAM" id="SSF53756">
    <property type="entry name" value="UDP-Glycosyltransferase/glycogen phosphorylase"/>
    <property type="match status" value="1"/>
</dbReference>
<evidence type="ECO:0000256" key="2">
    <source>
        <dbReference type="ARBA" id="ARBA00022679"/>
    </source>
</evidence>
<dbReference type="CDD" id="cd03784">
    <property type="entry name" value="GT1_Gtf-like"/>
    <property type="match status" value="1"/>
</dbReference>
<evidence type="ECO:0000256" key="3">
    <source>
        <dbReference type="RuleBase" id="RU003718"/>
    </source>
</evidence>
<sequence length="465" mass="51910">MVDLRRRPRFLLVAFPVQGHINPGLHFAKRIISIGAHVTFVTALSAHRRMSTGGSTTVPGLSFAPFSDGYEDGFKPGVDREHYLSEISRCGSKHLSDLILSGAGDGQPFTGLVSTIFMPWALEVAHELQLPSALLWVQPAAVFDLFFYFFHGYGDLIKNNSNNPSCSIELPGLPLKFTGPELPSFLHGSNTDILGLKIFENQFELLDKEKNPKVLVNTFDGLETEALRSIRKFNLIGIGPLNIPSDTSFGGDLSQISEDYKEWLDSKPKRSVIYVSFGSICVLSNPQMEEIGRALLDFGSPFLWVMRRKQKVQENGKEKEEEEVSCREELEKLGKIVPWCSQLDVLSNTSLGCFVTHCGWNSTLESLVCGVPMVAFPQKAEQGTNAMLVEDVWKTGLRVKANKEGIVERHEIKRCLELVMEDEEIGEKITRNAKKWKDLGREVAMEGGSSDKNLKAFLKMIQEKV</sequence>
<keyword evidence="2 3" id="KW-0808">Transferase</keyword>
<evidence type="ECO:0000256" key="4">
    <source>
        <dbReference type="RuleBase" id="RU362057"/>
    </source>
</evidence>
<evidence type="ECO:0000313" key="6">
    <source>
        <dbReference type="Proteomes" id="UP000813462"/>
    </source>
</evidence>
<dbReference type="EC" id="2.4.1.-" evidence="4"/>
<dbReference type="InterPro" id="IPR002213">
    <property type="entry name" value="UDP_glucos_trans"/>
</dbReference>
<comment type="similarity">
    <text evidence="1 3">Belongs to the UDP-glycosyltransferase family.</text>
</comment>
<organism evidence="5 6">
    <name type="scientific">Ziziphus jujuba var. spinosa</name>
    <dbReference type="NCBI Taxonomy" id="714518"/>
    <lineage>
        <taxon>Eukaryota</taxon>
        <taxon>Viridiplantae</taxon>
        <taxon>Streptophyta</taxon>
        <taxon>Embryophyta</taxon>
        <taxon>Tracheophyta</taxon>
        <taxon>Spermatophyta</taxon>
        <taxon>Magnoliopsida</taxon>
        <taxon>eudicotyledons</taxon>
        <taxon>Gunneridae</taxon>
        <taxon>Pentapetalae</taxon>
        <taxon>rosids</taxon>
        <taxon>fabids</taxon>
        <taxon>Rosales</taxon>
        <taxon>Rhamnaceae</taxon>
        <taxon>Paliureae</taxon>
        <taxon>Ziziphus</taxon>
    </lineage>
</organism>
<reference evidence="5" key="1">
    <citation type="journal article" date="2021" name="Front. Plant Sci.">
        <title>Chromosome-Scale Genome Assembly for Chinese Sour Jujube and Insights Into Its Genome Evolution and Domestication Signature.</title>
        <authorList>
            <person name="Shen L.-Y."/>
            <person name="Luo H."/>
            <person name="Wang X.-L."/>
            <person name="Wang X.-M."/>
            <person name="Qiu X.-J."/>
            <person name="Liu H."/>
            <person name="Zhou S.-S."/>
            <person name="Jia K.-H."/>
            <person name="Nie S."/>
            <person name="Bao Y.-T."/>
            <person name="Zhang R.-G."/>
            <person name="Yun Q.-Z."/>
            <person name="Chai Y.-H."/>
            <person name="Lu J.-Y."/>
            <person name="Li Y."/>
            <person name="Zhao S.-W."/>
            <person name="Mao J.-F."/>
            <person name="Jia S.-G."/>
            <person name="Mao Y.-M."/>
        </authorList>
    </citation>
    <scope>NUCLEOTIDE SEQUENCE</scope>
    <source>
        <strain evidence="5">AT0</strain>
        <tissue evidence="5">Leaf</tissue>
    </source>
</reference>